<dbReference type="EMBL" id="JADGJW010000646">
    <property type="protein sequence ID" value="KAJ3214141.1"/>
    <property type="molecule type" value="Genomic_DNA"/>
</dbReference>
<evidence type="ECO:0000256" key="1">
    <source>
        <dbReference type="ARBA" id="ARBA00022723"/>
    </source>
</evidence>
<dbReference type="Gene3D" id="3.40.50.300">
    <property type="entry name" value="P-loop containing nucleotide triphosphate hydrolases"/>
    <property type="match status" value="1"/>
</dbReference>
<dbReference type="GO" id="GO:0007188">
    <property type="term" value="P:adenylate cyclase-modulating G protein-coupled receptor signaling pathway"/>
    <property type="evidence" value="ECO:0007669"/>
    <property type="project" value="TreeGrafter"/>
</dbReference>
<dbReference type="PANTHER" id="PTHR10218:SF302">
    <property type="entry name" value="GUANINE NUCLEOTIDE-BINDING PROTEIN ALPHA-5 SUBUNIT"/>
    <property type="match status" value="1"/>
</dbReference>
<feature type="non-terminal residue" evidence="6">
    <location>
        <position position="1"/>
    </location>
</feature>
<dbReference type="FunFam" id="3.40.50.300:FF:000692">
    <property type="entry name" value="Guanine nucleotide-binding protein subunit alpha"/>
    <property type="match status" value="1"/>
</dbReference>
<dbReference type="Pfam" id="PF00503">
    <property type="entry name" value="G-alpha"/>
    <property type="match status" value="1"/>
</dbReference>
<reference evidence="6" key="1">
    <citation type="submission" date="2020-05" db="EMBL/GenBank/DDBJ databases">
        <title>Phylogenomic resolution of chytrid fungi.</title>
        <authorList>
            <person name="Stajich J.E."/>
            <person name="Amses K."/>
            <person name="Simmons R."/>
            <person name="Seto K."/>
            <person name="Myers J."/>
            <person name="Bonds A."/>
            <person name="Quandt C.A."/>
            <person name="Barry K."/>
            <person name="Liu P."/>
            <person name="Grigoriev I."/>
            <person name="Longcore J.E."/>
            <person name="James T.Y."/>
        </authorList>
    </citation>
    <scope>NUCLEOTIDE SEQUENCE</scope>
    <source>
        <strain evidence="6">JEL0476</strain>
    </source>
</reference>
<dbReference type="GO" id="GO:0046872">
    <property type="term" value="F:metal ion binding"/>
    <property type="evidence" value="ECO:0007669"/>
    <property type="project" value="UniProtKB-KW"/>
</dbReference>
<dbReference type="InterPro" id="IPR001019">
    <property type="entry name" value="Gprotein_alpha_su"/>
</dbReference>
<keyword evidence="4" id="KW-0807">Transducer</keyword>
<dbReference type="PROSITE" id="PS51882">
    <property type="entry name" value="G_ALPHA"/>
    <property type="match status" value="1"/>
</dbReference>
<dbReference type="PANTHER" id="PTHR10218">
    <property type="entry name" value="GTP-BINDING PROTEIN ALPHA SUBUNIT"/>
    <property type="match status" value="1"/>
</dbReference>
<evidence type="ECO:0000256" key="5">
    <source>
        <dbReference type="PIRSR" id="PIRSR601019-1"/>
    </source>
</evidence>
<dbReference type="GO" id="GO:0003924">
    <property type="term" value="F:GTPase activity"/>
    <property type="evidence" value="ECO:0007669"/>
    <property type="project" value="InterPro"/>
</dbReference>
<dbReference type="InterPro" id="IPR027417">
    <property type="entry name" value="P-loop_NTPase"/>
</dbReference>
<gene>
    <name evidence="6" type="primary">GNA13_1</name>
    <name evidence="6" type="ORF">HK099_007007</name>
</gene>
<evidence type="ECO:0000313" key="6">
    <source>
        <dbReference type="EMBL" id="KAJ3214141.1"/>
    </source>
</evidence>
<dbReference type="GO" id="GO:0005834">
    <property type="term" value="C:heterotrimeric G-protein complex"/>
    <property type="evidence" value="ECO:0007669"/>
    <property type="project" value="TreeGrafter"/>
</dbReference>
<protein>
    <submittedName>
        <fullName evidence="6">Guanine nucleotide-binding protein subunit alpha-13</fullName>
    </submittedName>
</protein>
<dbReference type="GO" id="GO:0031683">
    <property type="term" value="F:G-protein beta/gamma-subunit complex binding"/>
    <property type="evidence" value="ECO:0007669"/>
    <property type="project" value="InterPro"/>
</dbReference>
<dbReference type="Proteomes" id="UP001211065">
    <property type="component" value="Unassembled WGS sequence"/>
</dbReference>
<comment type="caution">
    <text evidence="6">The sequence shown here is derived from an EMBL/GenBank/DDBJ whole genome shotgun (WGS) entry which is preliminary data.</text>
</comment>
<dbReference type="GO" id="GO:0005525">
    <property type="term" value="F:GTP binding"/>
    <property type="evidence" value="ECO:0007669"/>
    <property type="project" value="UniProtKB-KW"/>
</dbReference>
<evidence type="ECO:0000256" key="4">
    <source>
        <dbReference type="ARBA" id="ARBA00023224"/>
    </source>
</evidence>
<accession>A0AAD5TZI9</accession>
<dbReference type="AlphaFoldDB" id="A0AAD5TZI9"/>
<keyword evidence="7" id="KW-1185">Reference proteome</keyword>
<dbReference type="SUPFAM" id="SSF52540">
    <property type="entry name" value="P-loop containing nucleoside triphosphate hydrolases"/>
    <property type="match status" value="1"/>
</dbReference>
<evidence type="ECO:0000313" key="7">
    <source>
        <dbReference type="Proteomes" id="UP001211065"/>
    </source>
</evidence>
<proteinExistence type="predicted"/>
<dbReference type="GO" id="GO:0001664">
    <property type="term" value="F:G protein-coupled receptor binding"/>
    <property type="evidence" value="ECO:0007669"/>
    <property type="project" value="TreeGrafter"/>
</dbReference>
<keyword evidence="2 5" id="KW-0547">Nucleotide-binding</keyword>
<feature type="binding site" evidence="5">
    <location>
        <begin position="27"/>
        <end position="30"/>
    </location>
    <ligand>
        <name>GTP</name>
        <dbReference type="ChEBI" id="CHEBI:37565"/>
    </ligand>
</feature>
<evidence type="ECO:0000256" key="2">
    <source>
        <dbReference type="ARBA" id="ARBA00022741"/>
    </source>
</evidence>
<name>A0AAD5TZI9_9FUNG</name>
<dbReference type="GO" id="GO:0005737">
    <property type="term" value="C:cytoplasm"/>
    <property type="evidence" value="ECO:0007669"/>
    <property type="project" value="TreeGrafter"/>
</dbReference>
<keyword evidence="1" id="KW-0479">Metal-binding</keyword>
<evidence type="ECO:0000256" key="3">
    <source>
        <dbReference type="ARBA" id="ARBA00023134"/>
    </source>
</evidence>
<sequence>MVDSIQLYKSVVLHPLLKNVPVVLFLNKMDLFEEKIKRIKLRIYFPDFNGPEHDLKKAKHFFKEKFEVATEKLINNVFYTTNTDIS</sequence>
<keyword evidence="3 5" id="KW-0342">GTP-binding</keyword>
<organism evidence="6 7">
    <name type="scientific">Clydaea vesicula</name>
    <dbReference type="NCBI Taxonomy" id="447962"/>
    <lineage>
        <taxon>Eukaryota</taxon>
        <taxon>Fungi</taxon>
        <taxon>Fungi incertae sedis</taxon>
        <taxon>Chytridiomycota</taxon>
        <taxon>Chytridiomycota incertae sedis</taxon>
        <taxon>Chytridiomycetes</taxon>
        <taxon>Lobulomycetales</taxon>
        <taxon>Lobulomycetaceae</taxon>
        <taxon>Clydaea</taxon>
    </lineage>
</organism>